<dbReference type="OrthoDB" id="6119389at2759"/>
<proteinExistence type="predicted"/>
<feature type="compositionally biased region" description="Polar residues" evidence="1">
    <location>
        <begin position="813"/>
        <end position="824"/>
    </location>
</feature>
<feature type="compositionally biased region" description="Polar residues" evidence="1">
    <location>
        <begin position="616"/>
        <end position="640"/>
    </location>
</feature>
<feature type="region of interest" description="Disordered" evidence="1">
    <location>
        <begin position="515"/>
        <end position="544"/>
    </location>
</feature>
<dbReference type="EMBL" id="PZQS01000005">
    <property type="protein sequence ID" value="PVD30489.1"/>
    <property type="molecule type" value="Genomic_DNA"/>
</dbReference>
<feature type="region of interest" description="Disordered" evidence="1">
    <location>
        <begin position="762"/>
        <end position="833"/>
    </location>
</feature>
<reference evidence="2 3" key="1">
    <citation type="submission" date="2018-04" db="EMBL/GenBank/DDBJ databases">
        <title>The genome of golden apple snail Pomacea canaliculata provides insight into stress tolerance and invasive adaptation.</title>
        <authorList>
            <person name="Liu C."/>
            <person name="Liu B."/>
            <person name="Ren Y."/>
            <person name="Zhang Y."/>
            <person name="Wang H."/>
            <person name="Li S."/>
            <person name="Jiang F."/>
            <person name="Yin L."/>
            <person name="Zhang G."/>
            <person name="Qian W."/>
            <person name="Fan W."/>
        </authorList>
    </citation>
    <scope>NUCLEOTIDE SEQUENCE [LARGE SCALE GENOMIC DNA]</scope>
    <source>
        <strain evidence="2">SZHN2017</strain>
        <tissue evidence="2">Muscle</tissue>
    </source>
</reference>
<feature type="compositionally biased region" description="Pro residues" evidence="1">
    <location>
        <begin position="1068"/>
        <end position="1081"/>
    </location>
</feature>
<evidence type="ECO:0000313" key="3">
    <source>
        <dbReference type="Proteomes" id="UP000245119"/>
    </source>
</evidence>
<feature type="region of interest" description="Disordered" evidence="1">
    <location>
        <begin position="198"/>
        <end position="235"/>
    </location>
</feature>
<name>A0A2T7PAP6_POMCA</name>
<sequence length="1144" mass="125653">MDRGGISAETKITHLSVSKDPEDVITCSASPVKEKISSARPVILKKKMFSEKVKRRLNKDAFRRSSLSPVSVRLRSSSNKRRTRSKSGTGSSSFVLQSPKRLFRKQKKTQLELESSDEVKGEKMDLEDRKELLLMDMQQQVAPEQSEVHPNSDADFTLSVQTLESCACGSVSLSKVSESCINQEMNVEGKELVTDKQLLNFSDNQKDDNDHRTEEEMDADKNKETENKIDKNQTEDPGVLQLDIEATAEKIESVAEKSVLDEPNGAKLGSINDDGFLHHRITINKVSFLNSQDVSDNEMPIKKNTEEDSNEEHGLHHSVSEVKDYVCNQSIDLAQELNNECLNKLCSNAILEKEENCFFPVSSTSSAKEHCQVKSIEVSDAIVNTIYDGYCPERESVASSGMPYISLGKNDNSKDGHGSCDSEKGLRENISNETVHNSQDIFPSMQSVEGEMLVCSGEQNLEHCDSSVSDKDSPNEHLGCVQESSADPWVKPVPSRGLTPEEDFTFSLKVTDTEIPSETSQQLQKVTHEEESSVAGEPVSCHETADQDSVTLVIKTTDQDNCSPVTNTINQEYCSPVITTSDPGNAVPASTTTDQDNVSPASNAADQDNVGPVKQTVDQDNGTAGTNIADQNQNSDNKQTNDLNVSVEERQMCIEKELCVESQFTSTNSFVGKTLISLETDSSEIDVTESVTGEDTTLQVTPNSTKDLDSQGTMDVAKNVTDSPLDFGMLHQKTVSSDSKVKRLRAIRLHAKTLARRSLLQREQVCHGSSPEKSANCSQEDGDRRGLANHLMDTEAASPSASPSGILKKRSQVRLSQDGSQQDCSLPPGKKRRVSFADPVVSGESPSHQATLMHTVWRWDPSLSTARSAANFTSRSCSPESSQMSNKTSQNSYCSTQDSQLNSKDPIFPALVDCSKSAEIILPQLTSSVWHRGLSQLMKSRGVHTIGDLARLTEVDIQLMPVKTPKVDVVRGALQRYYANHSKRLSSALVEGSSSDQESVKTKSSVVRAWEKLPEVENEELPSADEALKELFSDKADDEDLNSSIEGPDDLEVDSWPAAESPQIQPHLEPPTLTPEPPLEPPTSICDLKKTPSLKKLSSLIKSCSSEDINQLTNSELFEFHKQLSNLTSIVFDTIKSRCSLSDS</sequence>
<dbReference type="CDD" id="cd14267">
    <property type="entry name" value="Rif1_CTD_C-II_like"/>
    <property type="match status" value="1"/>
</dbReference>
<evidence type="ECO:0000256" key="1">
    <source>
        <dbReference type="SAM" id="MobiDB-lite"/>
    </source>
</evidence>
<feature type="compositionally biased region" description="Basic and acidic residues" evidence="1">
    <location>
        <begin position="204"/>
        <end position="234"/>
    </location>
</feature>
<comment type="caution">
    <text evidence="2">The sequence shown here is derived from an EMBL/GenBank/DDBJ whole genome shotgun (WGS) entry which is preliminary data.</text>
</comment>
<organism evidence="2 3">
    <name type="scientific">Pomacea canaliculata</name>
    <name type="common">Golden apple snail</name>
    <dbReference type="NCBI Taxonomy" id="400727"/>
    <lineage>
        <taxon>Eukaryota</taxon>
        <taxon>Metazoa</taxon>
        <taxon>Spiralia</taxon>
        <taxon>Lophotrochozoa</taxon>
        <taxon>Mollusca</taxon>
        <taxon>Gastropoda</taxon>
        <taxon>Caenogastropoda</taxon>
        <taxon>Architaenioglossa</taxon>
        <taxon>Ampullarioidea</taxon>
        <taxon>Ampullariidae</taxon>
        <taxon>Pomacea</taxon>
    </lineage>
</organism>
<feature type="compositionally biased region" description="Polar residues" evidence="1">
    <location>
        <begin position="580"/>
        <end position="606"/>
    </location>
</feature>
<feature type="region of interest" description="Disordered" evidence="1">
    <location>
        <begin position="690"/>
        <end position="711"/>
    </location>
</feature>
<evidence type="ECO:0000313" key="2">
    <source>
        <dbReference type="EMBL" id="PVD30489.1"/>
    </source>
</evidence>
<feature type="region of interest" description="Disordered" evidence="1">
    <location>
        <begin position="1033"/>
        <end position="1084"/>
    </location>
</feature>
<dbReference type="Proteomes" id="UP000245119">
    <property type="component" value="Linkage Group LG5"/>
</dbReference>
<accession>A0A2T7PAP6</accession>
<feature type="compositionally biased region" description="Polar residues" evidence="1">
    <location>
        <begin position="515"/>
        <end position="525"/>
    </location>
</feature>
<feature type="region of interest" description="Disordered" evidence="1">
    <location>
        <begin position="580"/>
        <end position="640"/>
    </location>
</feature>
<feature type="compositionally biased region" description="Low complexity" evidence="1">
    <location>
        <begin position="66"/>
        <end position="77"/>
    </location>
</feature>
<feature type="compositionally biased region" description="Acidic residues" evidence="1">
    <location>
        <begin position="1036"/>
        <end position="1053"/>
    </location>
</feature>
<feature type="region of interest" description="Disordered" evidence="1">
    <location>
        <begin position="66"/>
        <end position="98"/>
    </location>
</feature>
<gene>
    <name evidence="2" type="ORF">C0Q70_09756</name>
</gene>
<keyword evidence="3" id="KW-1185">Reference proteome</keyword>
<dbReference type="AlphaFoldDB" id="A0A2T7PAP6"/>
<protein>
    <submittedName>
        <fullName evidence="2">Uncharacterized protein</fullName>
    </submittedName>
</protein>